<organism evidence="1 2">
    <name type="scientific">Sphingobacterium olei</name>
    <dbReference type="NCBI Taxonomy" id="2571155"/>
    <lineage>
        <taxon>Bacteria</taxon>
        <taxon>Pseudomonadati</taxon>
        <taxon>Bacteroidota</taxon>
        <taxon>Sphingobacteriia</taxon>
        <taxon>Sphingobacteriales</taxon>
        <taxon>Sphingobacteriaceae</taxon>
        <taxon>Sphingobacterium</taxon>
    </lineage>
</organism>
<keyword evidence="2" id="KW-1185">Reference proteome</keyword>
<proteinExistence type="predicted"/>
<gene>
    <name evidence="1" type="ORF">FAZ15_03595</name>
</gene>
<evidence type="ECO:0000313" key="2">
    <source>
        <dbReference type="Proteomes" id="UP000306808"/>
    </source>
</evidence>
<name>A0A4U0P7B7_9SPHI</name>
<dbReference type="AlphaFoldDB" id="A0A4U0P7B7"/>
<comment type="caution">
    <text evidence="1">The sequence shown here is derived from an EMBL/GenBank/DDBJ whole genome shotgun (WGS) entry which is preliminary data.</text>
</comment>
<dbReference type="Proteomes" id="UP000306808">
    <property type="component" value="Unassembled WGS sequence"/>
</dbReference>
<protein>
    <submittedName>
        <fullName evidence="1">Uncharacterized protein</fullName>
    </submittedName>
</protein>
<dbReference type="RefSeq" id="WP_136899920.1">
    <property type="nucleotide sequence ID" value="NZ_SUME01000001.1"/>
</dbReference>
<dbReference type="EMBL" id="SUME01000001">
    <property type="protein sequence ID" value="TJZ63376.1"/>
    <property type="molecule type" value="Genomic_DNA"/>
</dbReference>
<accession>A0A4U0P7B7</accession>
<dbReference type="PROSITE" id="PS51257">
    <property type="entry name" value="PROKAR_LIPOPROTEIN"/>
    <property type="match status" value="1"/>
</dbReference>
<evidence type="ECO:0000313" key="1">
    <source>
        <dbReference type="EMBL" id="TJZ63376.1"/>
    </source>
</evidence>
<dbReference type="OrthoDB" id="793772at2"/>
<reference evidence="1 2" key="1">
    <citation type="submission" date="2019-04" db="EMBL/GenBank/DDBJ databases">
        <title>Sphingobacterium olei sp. nov., isolated from oil-contaminated soil.</title>
        <authorList>
            <person name="Liu B."/>
        </authorList>
    </citation>
    <scope>NUCLEOTIDE SEQUENCE [LARGE SCALE GENOMIC DNA]</scope>
    <source>
        <strain evidence="1 2">HAL-9</strain>
    </source>
</reference>
<sequence length="257" mass="28186">MKAIHLFVAVIALATLSSCGQGRNNDESAANSEIDQLENELKNIDPKAKGDNTCLLGYAEKYEELLTKDMVAEATGSNAGQMTMHENKIHKDTKYHYTKYSWKTGKTKERYGMDLPEEHGVSISGIEAISLNQFQMSYKAVSKAAAAALTQKANEALDGKSDNAAVNEGMKKLDEMGISKEEQKKMMEGFANTAQKMTEGFTKVDNLGQAATWNAKTNTLYVFENGAMFELVVELSDSGRNLEVATTIATQILNKCK</sequence>